<gene>
    <name evidence="2" type="ORF">B1A74_06140</name>
</gene>
<dbReference type="STRING" id="252474.B1A74_06140"/>
<accession>A0A1V2ZZC5</accession>
<evidence type="ECO:0000313" key="3">
    <source>
        <dbReference type="Proteomes" id="UP000189177"/>
    </source>
</evidence>
<feature type="domain" description="YhdP central" evidence="1">
    <location>
        <begin position="2"/>
        <end position="1276"/>
    </location>
</feature>
<evidence type="ECO:0000259" key="1">
    <source>
        <dbReference type="Pfam" id="PF13116"/>
    </source>
</evidence>
<sequence>MARVLLPALLVVVLLLVLVLLGLRLFLPHWDGLHERLETAASETSGMQVRAESVELGWRGWTPELVVRGVHMVEGEAEPLEVERVGATLDPVASLRAWAPRLRLQVIGMEARLVRQADGRVTFHGHTMGTGEGAVLEHALEAWPEFDGEAISLVWEDRVAGITSAARLERLSFRSAADGDGLLRLAGALDPQAAGRFELGVRIPASAARDARFFLEGQSLEIAHWAPWLAYLGLPAIDGTSGARIWGDLEDGRLTRLRGFHTTRMNGDEDARERELGHRFDWHVDDAWHRSAWTGTRPGSGDLRMRYRLETGAHGAVVDRLELAARGLEADVYAPFKPLLDHAAPALADPVARLRPRGRLAEGTLVARRDDDRLRIREAELDLRSFSLRTDGDWPGVRGLDLRAWWDAETDEAGATFDGEHLRAEFPRVLGDEILWLDRLRGELHARRHAPGDWTVTGEGLEVRAEQGAASLRGELRLDGHEQGPLLAMAMDIHHADGAYAARYLPERYLPATTYQWLARSIVDGRGTGGGMAYRGRPREFPFADHQGVFDLWADIEDGVLDYQEDWPPAEELAGRLWFRNEAFRTEGARARILDTRITRGDVTVTDMTGEPDLELDASADSNAADLLAYLRRAGLGDELAELRDGAEAAGPAGLDLQLLVPLDSDRMDDLRVAGRLRPQGLDLNVPQWPVALDGLRGEIRFDTADRVHAEGLEAGVHGERVALDIDWPLDGERARLGLRGPQPLEPWLEGIPELAAHASGRAHWDAELSLGGGMDGMRLDLRSDLEGASIDWPAPVGKTEEKRRELELSLPLGNQRPAVGDLVLGDALRARVRVLAETGVGEPPALQALALGLGRATVDPPGLPSQGAVVEGHFGELDARAWVDALQGAPWAGNVQVAGPGTDAAEEAVTGVPLNRLILRVDHALHWDGLSVPETRIRAVRDLGGWQVESRSDWLAGTVGWRYGMGDRRDHLQLGLERVDLPELEFAGPDGDPSLEEPAVVEGLTDPRNWPSVRLALDSLRLGDYRFADIRGDLVPHSDGLALQDLVLRSPDPGVRASGSGGWRVDAEGRGQSRLQFELEGGDWGQGLESTGLSRALRGGAGNGVVQLEWPGPLFRPSLRRLTGEMALAMSDGELADVEPGAGRLLGLVSLDLLPQRLRLDFRDLFVEGLAFSELEGTARLRDGVLHVPELRLEAGSAAIRVRGDTDLVAREYDQEIVVVPRLRTALPIAGALLGGPVTGAAVLLLERVLGIGDQMEEAARVEYRVTGPWERPRVEARVEAAENEQ</sequence>
<organism evidence="2 3">
    <name type="scientific">Thioalkalivibrio halophilus</name>
    <dbReference type="NCBI Taxonomy" id="252474"/>
    <lineage>
        <taxon>Bacteria</taxon>
        <taxon>Pseudomonadati</taxon>
        <taxon>Pseudomonadota</taxon>
        <taxon>Gammaproteobacteria</taxon>
        <taxon>Chromatiales</taxon>
        <taxon>Ectothiorhodospiraceae</taxon>
        <taxon>Thioalkalivibrio</taxon>
    </lineage>
</organism>
<dbReference type="InterPro" id="IPR025263">
    <property type="entry name" value="YhdP_central"/>
</dbReference>
<dbReference type="Proteomes" id="UP000189177">
    <property type="component" value="Unassembled WGS sequence"/>
</dbReference>
<dbReference type="InterPro" id="IPR011836">
    <property type="entry name" value="YhdP"/>
</dbReference>
<evidence type="ECO:0000313" key="2">
    <source>
        <dbReference type="EMBL" id="OOC10419.1"/>
    </source>
</evidence>
<dbReference type="PANTHER" id="PTHR38690:SF1">
    <property type="entry name" value="PROTEASE"/>
    <property type="match status" value="1"/>
</dbReference>
<comment type="caution">
    <text evidence="2">The sequence shown here is derived from an EMBL/GenBank/DDBJ whole genome shotgun (WGS) entry which is preliminary data.</text>
</comment>
<dbReference type="OrthoDB" id="9762238at2"/>
<dbReference type="EMBL" id="MUZR01000017">
    <property type="protein sequence ID" value="OOC10419.1"/>
    <property type="molecule type" value="Genomic_DNA"/>
</dbReference>
<dbReference type="PANTHER" id="PTHR38690">
    <property type="entry name" value="PROTEASE-RELATED"/>
    <property type="match status" value="1"/>
</dbReference>
<dbReference type="Pfam" id="PF13116">
    <property type="entry name" value="YhdP"/>
    <property type="match status" value="1"/>
</dbReference>
<protein>
    <submittedName>
        <fullName evidence="2">TIGR02099 family protein</fullName>
    </submittedName>
</protein>
<name>A0A1V2ZZC5_9GAMM</name>
<dbReference type="NCBIfam" id="TIGR02099">
    <property type="entry name" value="YhdP family protein"/>
    <property type="match status" value="1"/>
</dbReference>
<keyword evidence="3" id="KW-1185">Reference proteome</keyword>
<reference evidence="2 3" key="1">
    <citation type="submission" date="2017-02" db="EMBL/GenBank/DDBJ databases">
        <title>Genomic diversity within the haloalkaliphilic genus Thioalkalivibrio.</title>
        <authorList>
            <person name="Ahn A.-C."/>
            <person name="Meier-Kolthoff J."/>
            <person name="Overmars L."/>
            <person name="Richter M."/>
            <person name="Woyke T."/>
            <person name="Sorokin D.Y."/>
            <person name="Muyzer G."/>
        </authorList>
    </citation>
    <scope>NUCLEOTIDE SEQUENCE [LARGE SCALE GENOMIC DNA]</scope>
    <source>
        <strain evidence="2 3">HL17</strain>
    </source>
</reference>
<proteinExistence type="predicted"/>